<dbReference type="PANTHER" id="PTHR43434:SF24">
    <property type="entry name" value="HYDROLASE-RELATED"/>
    <property type="match status" value="1"/>
</dbReference>
<dbReference type="GO" id="GO:0006281">
    <property type="term" value="P:DNA repair"/>
    <property type="evidence" value="ECO:0007669"/>
    <property type="project" value="TreeGrafter"/>
</dbReference>
<dbReference type="GO" id="GO:0004427">
    <property type="term" value="F:inorganic diphosphate phosphatase activity"/>
    <property type="evidence" value="ECO:0007669"/>
    <property type="project" value="UniProtKB-EC"/>
</dbReference>
<sequence>MPDFLAIFDVDGTLVDSQAIITATMTAAFQDARLDPPAPGDVLALVGISLPQMIGMLMPEADPRAQAEVTVNYRRIYNATATADAAPVLYPGVEDGLRRLHAAGITLGIATGKSQRGLDRLVAAQGWAPMLATLQCADHHPSKPHPSMIDRALLETATELDRAVMIGDTTFDMTMAGAAGIAAVGVDWGYHAVDLLAAAGARTIVSNFGDVVRTIEEMAG</sequence>
<dbReference type="SFLD" id="SFLDS00003">
    <property type="entry name" value="Haloacid_Dehalogenase"/>
    <property type="match status" value="1"/>
</dbReference>
<proteinExistence type="predicted"/>
<dbReference type="GO" id="GO:0005829">
    <property type="term" value="C:cytosol"/>
    <property type="evidence" value="ECO:0007669"/>
    <property type="project" value="TreeGrafter"/>
</dbReference>
<reference evidence="1 2" key="1">
    <citation type="submission" date="2015-07" db="EMBL/GenBank/DDBJ databases">
        <authorList>
            <person name="Noorani M."/>
        </authorList>
    </citation>
    <scope>NUCLEOTIDE SEQUENCE [LARGE SCALE GENOMIC DNA]</scope>
    <source>
        <strain evidence="1 2">CECT 5088</strain>
    </source>
</reference>
<keyword evidence="1" id="KW-0378">Hydrolase</keyword>
<dbReference type="OrthoDB" id="9793014at2"/>
<keyword evidence="2" id="KW-1185">Reference proteome</keyword>
<dbReference type="AlphaFoldDB" id="A0A0M6XN13"/>
<dbReference type="Gene3D" id="3.40.50.1000">
    <property type="entry name" value="HAD superfamily/HAD-like"/>
    <property type="match status" value="1"/>
</dbReference>
<dbReference type="Pfam" id="PF13419">
    <property type="entry name" value="HAD_2"/>
    <property type="match status" value="1"/>
</dbReference>
<protein>
    <submittedName>
        <fullName evidence="1">Pyrophosphatase PpaX</fullName>
        <ecNumber evidence="1">3.6.1.1</ecNumber>
    </submittedName>
</protein>
<dbReference type="InterPro" id="IPR006439">
    <property type="entry name" value="HAD-SF_hydro_IA"/>
</dbReference>
<gene>
    <name evidence="1" type="primary">ppaX</name>
    <name evidence="1" type="ORF">JAN5088_01083</name>
</gene>
<dbReference type="EMBL" id="CXPG01000013">
    <property type="protein sequence ID" value="CTQ32318.1"/>
    <property type="molecule type" value="Genomic_DNA"/>
</dbReference>
<dbReference type="RefSeq" id="WP_055681775.1">
    <property type="nucleotide sequence ID" value="NZ_CXPG01000013.1"/>
</dbReference>
<dbReference type="SUPFAM" id="SSF56784">
    <property type="entry name" value="HAD-like"/>
    <property type="match status" value="1"/>
</dbReference>
<dbReference type="InterPro" id="IPR023214">
    <property type="entry name" value="HAD_sf"/>
</dbReference>
<dbReference type="InterPro" id="IPR041492">
    <property type="entry name" value="HAD_2"/>
</dbReference>
<dbReference type="SFLD" id="SFLDG01129">
    <property type="entry name" value="C1.5:_HAD__Beta-PGM__Phosphata"/>
    <property type="match status" value="1"/>
</dbReference>
<evidence type="ECO:0000313" key="2">
    <source>
        <dbReference type="Proteomes" id="UP000048908"/>
    </source>
</evidence>
<dbReference type="PANTHER" id="PTHR43434">
    <property type="entry name" value="PHOSPHOGLYCOLATE PHOSPHATASE"/>
    <property type="match status" value="1"/>
</dbReference>
<dbReference type="Proteomes" id="UP000048908">
    <property type="component" value="Unassembled WGS sequence"/>
</dbReference>
<dbReference type="GO" id="GO:0008967">
    <property type="term" value="F:phosphoglycolate phosphatase activity"/>
    <property type="evidence" value="ECO:0007669"/>
    <property type="project" value="TreeGrafter"/>
</dbReference>
<dbReference type="STRING" id="282197.SAMN04488517_105120"/>
<evidence type="ECO:0000313" key="1">
    <source>
        <dbReference type="EMBL" id="CTQ32318.1"/>
    </source>
</evidence>
<name>A0A0M6XN13_9RHOB</name>
<dbReference type="Gene3D" id="1.10.150.240">
    <property type="entry name" value="Putative phosphatase, domain 2"/>
    <property type="match status" value="1"/>
</dbReference>
<dbReference type="InterPro" id="IPR023198">
    <property type="entry name" value="PGP-like_dom2"/>
</dbReference>
<dbReference type="NCBIfam" id="TIGR01549">
    <property type="entry name" value="HAD-SF-IA-v1"/>
    <property type="match status" value="1"/>
</dbReference>
<accession>A0A0M6XN13</accession>
<dbReference type="EC" id="3.6.1.1" evidence="1"/>
<organism evidence="1 2">
    <name type="scientific">Jannaschia rubra</name>
    <dbReference type="NCBI Taxonomy" id="282197"/>
    <lineage>
        <taxon>Bacteria</taxon>
        <taxon>Pseudomonadati</taxon>
        <taxon>Pseudomonadota</taxon>
        <taxon>Alphaproteobacteria</taxon>
        <taxon>Rhodobacterales</taxon>
        <taxon>Roseobacteraceae</taxon>
        <taxon>Jannaschia</taxon>
    </lineage>
</organism>
<dbReference type="InterPro" id="IPR050155">
    <property type="entry name" value="HAD-like_hydrolase_sf"/>
</dbReference>
<dbReference type="InterPro" id="IPR036412">
    <property type="entry name" value="HAD-like_sf"/>
</dbReference>